<keyword evidence="2" id="KW-1185">Reference proteome</keyword>
<organism evidence="1 2">
    <name type="scientific">Winogradskyella arenosi</name>
    <dbReference type="NCBI Taxonomy" id="533325"/>
    <lineage>
        <taxon>Bacteria</taxon>
        <taxon>Pseudomonadati</taxon>
        <taxon>Bacteroidota</taxon>
        <taxon>Flavobacteriia</taxon>
        <taxon>Flavobacteriales</taxon>
        <taxon>Flavobacteriaceae</taxon>
        <taxon>Winogradskyella</taxon>
    </lineage>
</organism>
<comment type="caution">
    <text evidence="1">The sequence shown here is derived from an EMBL/GenBank/DDBJ whole genome shotgun (WGS) entry which is preliminary data.</text>
</comment>
<dbReference type="Proteomes" id="UP000253436">
    <property type="component" value="Unassembled WGS sequence"/>
</dbReference>
<dbReference type="Gene3D" id="1.20.1440.60">
    <property type="entry name" value="23S rRNA-intervening sequence"/>
    <property type="match status" value="1"/>
</dbReference>
<dbReference type="EMBL" id="QPJO01000001">
    <property type="protein sequence ID" value="RCW94119.1"/>
    <property type="molecule type" value="Genomic_DNA"/>
</dbReference>
<protein>
    <submittedName>
        <fullName evidence="1">Uncharacterized protein</fullName>
    </submittedName>
</protein>
<dbReference type="InterPro" id="IPR036583">
    <property type="entry name" value="23S_rRNA_IVS_sf"/>
</dbReference>
<evidence type="ECO:0000313" key="1">
    <source>
        <dbReference type="EMBL" id="RCW94119.1"/>
    </source>
</evidence>
<dbReference type="AlphaFoldDB" id="A0A368ZK15"/>
<name>A0A368ZK15_9FLAO</name>
<reference evidence="1 2" key="1">
    <citation type="submission" date="2018-07" db="EMBL/GenBank/DDBJ databases">
        <title>Genomic Encyclopedia of Type Strains, Phase III (KMG-III): the genomes of soil and plant-associated and newly described type strains.</title>
        <authorList>
            <person name="Whitman W."/>
        </authorList>
    </citation>
    <scope>NUCLEOTIDE SEQUENCE [LARGE SCALE GENOMIC DNA]</scope>
    <source>
        <strain evidence="1 2">CECT 7958</strain>
    </source>
</reference>
<accession>A0A368ZK15</accession>
<sequence>MEFESKYHFSFENLIVYQKAITFGEDIDKLVETFPKKRNV</sequence>
<evidence type="ECO:0000313" key="2">
    <source>
        <dbReference type="Proteomes" id="UP000253436"/>
    </source>
</evidence>
<dbReference type="SUPFAM" id="SSF158446">
    <property type="entry name" value="IVS-encoded protein-like"/>
    <property type="match status" value="1"/>
</dbReference>
<dbReference type="RefSeq" id="WP_245935365.1">
    <property type="nucleotide sequence ID" value="NZ_QPJO01000001.1"/>
</dbReference>
<proteinExistence type="predicted"/>
<gene>
    <name evidence="1" type="ORF">DFQ08_101925</name>
</gene>